<evidence type="ECO:0000256" key="11">
    <source>
        <dbReference type="ARBA" id="ARBA00023136"/>
    </source>
</evidence>
<dbReference type="PRINTS" id="PR00124">
    <property type="entry name" value="ATPASEC"/>
</dbReference>
<evidence type="ECO:0000256" key="4">
    <source>
        <dbReference type="ARBA" id="ARBA00022547"/>
    </source>
</evidence>
<reference evidence="14" key="2">
    <citation type="journal article" date="2014" name="PLoS ONE">
        <title>Description of Colponema vietnamica sp.n. and Acavomonas peruviana n. gen. n. sp., two new alveolate phyla (Colponemidia nom. nov. and Acavomonidia nom. nov.) and their contributions to reconstructing the ancestral state of alveolates and eukaryotes.</title>
        <authorList>
            <person name="Tikhonenkov D.V."/>
            <person name="Janouskovec J."/>
            <person name="Mylnikov A.P."/>
            <person name="Mikhailov K.V."/>
            <person name="Simdyanov T.G."/>
            <person name="Aleoshin V.V."/>
            <person name="Keeling P.J."/>
        </authorList>
    </citation>
    <scope>NUCLEOTIDE SEQUENCE</scope>
    <source>
        <strain evidence="14">Colp-7a</strain>
    </source>
</reference>
<evidence type="ECO:0000259" key="13">
    <source>
        <dbReference type="Pfam" id="PF00137"/>
    </source>
</evidence>
<evidence type="ECO:0000256" key="8">
    <source>
        <dbReference type="ARBA" id="ARBA00023065"/>
    </source>
</evidence>
<gene>
    <name evidence="14" type="primary">atp9</name>
</gene>
<evidence type="ECO:0000313" key="15">
    <source>
        <dbReference type="EMBL" id="ATY40853.1"/>
    </source>
</evidence>
<feature type="transmembrane region" description="Helical" evidence="12">
    <location>
        <begin position="47"/>
        <end position="74"/>
    </location>
</feature>
<evidence type="ECO:0000256" key="5">
    <source>
        <dbReference type="ARBA" id="ARBA00022692"/>
    </source>
</evidence>
<keyword evidence="5 12" id="KW-0812">Transmembrane</keyword>
<dbReference type="InterPro" id="IPR002379">
    <property type="entry name" value="ATPase_proteolipid_c-like_dom"/>
</dbReference>
<evidence type="ECO:0000313" key="14">
    <source>
        <dbReference type="EMBL" id="AHA41621.1"/>
    </source>
</evidence>
<dbReference type="GO" id="GO:0015986">
    <property type="term" value="P:proton motive force-driven ATP synthesis"/>
    <property type="evidence" value="ECO:0007669"/>
    <property type="project" value="InterPro"/>
</dbReference>
<evidence type="ECO:0000256" key="7">
    <source>
        <dbReference type="ARBA" id="ARBA00022989"/>
    </source>
</evidence>
<accession>V5KVD5</accession>
<keyword evidence="11 12" id="KW-0472">Membrane</keyword>
<reference evidence="14" key="1">
    <citation type="journal article" date="2013" name="Curr. Biol.">
        <title>Colponemids represent multiple ancient alveolate lineages.</title>
        <authorList>
            <person name="Janouskovec J."/>
            <person name="Tikhonenkov D.V."/>
            <person name="Mikhailov K.V."/>
            <person name="Simdyanov T.G."/>
            <person name="Aleoshin V.V."/>
            <person name="Mylnikov A.P."/>
            <person name="Keeling P.J."/>
        </authorList>
    </citation>
    <scope>NUCLEOTIDE SEQUENCE</scope>
    <source>
        <strain evidence="14">Colp-7a</strain>
    </source>
</reference>
<dbReference type="PANTHER" id="PTHR10031">
    <property type="entry name" value="ATP SYNTHASE LIPID-BINDING PROTEIN, MITOCHONDRIAL"/>
    <property type="match status" value="1"/>
</dbReference>
<evidence type="ECO:0000256" key="10">
    <source>
        <dbReference type="ARBA" id="ARBA00023128"/>
    </source>
</evidence>
<sequence>MVILQAAKSIGAGLATIGLIGSGIGIGHVFAAYLSGMARSPLMKGDMFQAAILGFALIEAIALFCLMVTFLILFSA</sequence>
<comment type="similarity">
    <text evidence="2 12">Belongs to the ATPase C chain family.</text>
</comment>
<dbReference type="AlphaFoldDB" id="V5KVD5"/>
<dbReference type="InterPro" id="IPR038662">
    <property type="entry name" value="ATP_synth_F0_csu_sf"/>
</dbReference>
<evidence type="ECO:0000256" key="3">
    <source>
        <dbReference type="ARBA" id="ARBA00022448"/>
    </source>
</evidence>
<organism evidence="14">
    <name type="scientific">Colponema vietnamica</name>
    <dbReference type="NCBI Taxonomy" id="1492817"/>
    <lineage>
        <taxon>Eukaryota</taxon>
        <taxon>Sar</taxon>
        <taxon>Alveolata</taxon>
        <taxon>Colponemida</taxon>
        <taxon>Colponemidia</taxon>
        <taxon>Colponema</taxon>
    </lineage>
</organism>
<keyword evidence="3 12" id="KW-0813">Transport</keyword>
<reference evidence="15" key="3">
    <citation type="journal article" date="2017" name="Curr. Biol.">
        <title>A New Lineage of Eukaryotes Illuminates Early Mitochondrial Genome Reduction.</title>
        <authorList>
            <person name="Janouskovec J."/>
            <person name="Tikhonenkov D.V."/>
            <person name="Burki F."/>
            <person name="Howe A.T."/>
            <person name="Rohwer F.L."/>
            <person name="Mylnikov A.P."/>
            <person name="Keeling P.J."/>
        </authorList>
    </citation>
    <scope>NUCLEOTIDE SEQUENCE</scope>
    <source>
        <strain evidence="15">Colp-7a</strain>
    </source>
</reference>
<dbReference type="FunFam" id="1.20.20.10:FF:000003">
    <property type="entry name" value="Atp synthase f complex subunit mitochondrial"/>
    <property type="match status" value="1"/>
</dbReference>
<keyword evidence="4" id="KW-0138">CF(0)</keyword>
<dbReference type="PANTHER" id="PTHR10031:SF0">
    <property type="entry name" value="ATPASE PROTEIN 9"/>
    <property type="match status" value="1"/>
</dbReference>
<evidence type="ECO:0000256" key="12">
    <source>
        <dbReference type="RuleBase" id="RU004221"/>
    </source>
</evidence>
<dbReference type="SUPFAM" id="SSF81333">
    <property type="entry name" value="F1F0 ATP synthase subunit C"/>
    <property type="match status" value="1"/>
</dbReference>
<keyword evidence="7 12" id="KW-1133">Transmembrane helix</keyword>
<dbReference type="EMBL" id="KF651058">
    <property type="protein sequence ID" value="AHA41621.1"/>
    <property type="molecule type" value="Genomic_DNA"/>
</dbReference>
<evidence type="ECO:0000256" key="6">
    <source>
        <dbReference type="ARBA" id="ARBA00022781"/>
    </source>
</evidence>
<comment type="subcellular location">
    <subcellularLocation>
        <location evidence="1 12">Mitochondrion membrane</location>
        <topology evidence="1 12">Multi-pass membrane protein</topology>
    </subcellularLocation>
</comment>
<comment type="subunit">
    <text evidence="12">F-type ATPases have 2 components, CF(1) - the catalytic core - and CF(0) - the membrane proton channel. CF(1) has five subunits: alpha(3), beta(3), gamma(1), delta(1), epsilon(1). CF(0) has three main subunits: a, b and c.</text>
</comment>
<keyword evidence="8 12" id="KW-0406">Ion transport</keyword>
<evidence type="ECO:0000256" key="1">
    <source>
        <dbReference type="ARBA" id="ARBA00004225"/>
    </source>
</evidence>
<dbReference type="InterPro" id="IPR000454">
    <property type="entry name" value="ATP_synth_F0_csu"/>
</dbReference>
<protein>
    <recommendedName>
        <fullName evidence="12">ATP synthase subunit 9, mitochondrial</fullName>
    </recommendedName>
</protein>
<dbReference type="GO" id="GO:0033177">
    <property type="term" value="C:proton-transporting two-sector ATPase complex, proton-transporting domain"/>
    <property type="evidence" value="ECO:0007669"/>
    <property type="project" value="InterPro"/>
</dbReference>
<keyword evidence="9 12" id="KW-0446">Lipid-binding</keyword>
<keyword evidence="6 12" id="KW-0375">Hydrogen ion transport</keyword>
<feature type="domain" description="V-ATPase proteolipid subunit C-like" evidence="13">
    <location>
        <begin position="10"/>
        <end position="72"/>
    </location>
</feature>
<evidence type="ECO:0000256" key="9">
    <source>
        <dbReference type="ARBA" id="ARBA00023121"/>
    </source>
</evidence>
<dbReference type="Gene3D" id="1.20.20.10">
    <property type="entry name" value="F1F0 ATP synthase subunit C"/>
    <property type="match status" value="1"/>
</dbReference>
<name>V5KVD5_9ALVE</name>
<dbReference type="InterPro" id="IPR035921">
    <property type="entry name" value="F/V-ATP_Csub_sf"/>
</dbReference>
<keyword evidence="10 12" id="KW-0496">Mitochondrion</keyword>
<dbReference type="GO" id="GO:0045259">
    <property type="term" value="C:proton-transporting ATP synthase complex"/>
    <property type="evidence" value="ECO:0007669"/>
    <property type="project" value="UniProtKB-KW"/>
</dbReference>
<dbReference type="HAMAP" id="MF_01396">
    <property type="entry name" value="ATP_synth_c_bact"/>
    <property type="match status" value="1"/>
</dbReference>
<dbReference type="GO" id="GO:0031966">
    <property type="term" value="C:mitochondrial membrane"/>
    <property type="evidence" value="ECO:0007669"/>
    <property type="project" value="UniProtKB-SubCell"/>
</dbReference>
<dbReference type="GO" id="GO:0008289">
    <property type="term" value="F:lipid binding"/>
    <property type="evidence" value="ECO:0007669"/>
    <property type="project" value="UniProtKB-KW"/>
</dbReference>
<dbReference type="GO" id="GO:0015078">
    <property type="term" value="F:proton transmembrane transporter activity"/>
    <property type="evidence" value="ECO:0007669"/>
    <property type="project" value="InterPro"/>
</dbReference>
<feature type="transmembrane region" description="Helical" evidence="12">
    <location>
        <begin position="12"/>
        <end position="35"/>
    </location>
</feature>
<evidence type="ECO:0000256" key="2">
    <source>
        <dbReference type="ARBA" id="ARBA00006704"/>
    </source>
</evidence>
<dbReference type="Pfam" id="PF00137">
    <property type="entry name" value="ATP-synt_C"/>
    <property type="match status" value="1"/>
</dbReference>
<proteinExistence type="inferred from homology"/>
<geneLocation type="mitochondrion" evidence="14"/>
<dbReference type="EMBL" id="MG202006">
    <property type="protein sequence ID" value="ATY40853.1"/>
    <property type="molecule type" value="Genomic_DNA"/>
</dbReference>